<sequence>MPLPYHVFFTVNFPSEKFDAAGITVIKVPIAANPVAKTLIAIVS</sequence>
<proteinExistence type="predicted"/>
<gene>
    <name evidence="1" type="ORF">SDC9_109358</name>
</gene>
<evidence type="ECO:0000313" key="1">
    <source>
        <dbReference type="EMBL" id="MPM62486.1"/>
    </source>
</evidence>
<comment type="caution">
    <text evidence="1">The sequence shown here is derived from an EMBL/GenBank/DDBJ whole genome shotgun (WGS) entry which is preliminary data.</text>
</comment>
<organism evidence="1">
    <name type="scientific">bioreactor metagenome</name>
    <dbReference type="NCBI Taxonomy" id="1076179"/>
    <lineage>
        <taxon>unclassified sequences</taxon>
        <taxon>metagenomes</taxon>
        <taxon>ecological metagenomes</taxon>
    </lineage>
</organism>
<name>A0A645BBL1_9ZZZZ</name>
<dbReference type="EMBL" id="VSSQ01018891">
    <property type="protein sequence ID" value="MPM62486.1"/>
    <property type="molecule type" value="Genomic_DNA"/>
</dbReference>
<protein>
    <submittedName>
        <fullName evidence="1">Uncharacterized protein</fullName>
    </submittedName>
</protein>
<dbReference type="AlphaFoldDB" id="A0A645BBL1"/>
<reference evidence="1" key="1">
    <citation type="submission" date="2019-08" db="EMBL/GenBank/DDBJ databases">
        <authorList>
            <person name="Kucharzyk K."/>
            <person name="Murdoch R.W."/>
            <person name="Higgins S."/>
            <person name="Loffler F."/>
        </authorList>
    </citation>
    <scope>NUCLEOTIDE SEQUENCE</scope>
</reference>
<accession>A0A645BBL1</accession>